<dbReference type="EMBL" id="VWSG01000003">
    <property type="protein sequence ID" value="KAA5535726.1"/>
    <property type="molecule type" value="Genomic_DNA"/>
</dbReference>
<dbReference type="InterPro" id="IPR002347">
    <property type="entry name" value="SDR_fam"/>
</dbReference>
<reference evidence="1 2" key="1">
    <citation type="submission" date="2019-09" db="EMBL/GenBank/DDBJ databases">
        <title>Genome sequence and assembly of Flavobacterium sp.</title>
        <authorList>
            <person name="Chhetri G."/>
        </authorList>
    </citation>
    <scope>NUCLEOTIDE SEQUENCE [LARGE SCALE GENOMIC DNA]</scope>
    <source>
        <strain evidence="1 2">SNL9</strain>
    </source>
</reference>
<protein>
    <submittedName>
        <fullName evidence="1">SDR family oxidoreductase</fullName>
    </submittedName>
</protein>
<organism evidence="1 2">
    <name type="scientific">Paenimyroides baculatum</name>
    <dbReference type="NCBI Taxonomy" id="2608000"/>
    <lineage>
        <taxon>Bacteria</taxon>
        <taxon>Pseudomonadati</taxon>
        <taxon>Bacteroidota</taxon>
        <taxon>Flavobacteriia</taxon>
        <taxon>Flavobacteriales</taxon>
        <taxon>Flavobacteriaceae</taxon>
        <taxon>Paenimyroides</taxon>
    </lineage>
</organism>
<sequence length="49" mass="5369">MINKIPLKKMGSVEDFAKAVVYLSDNDAANFVKGTEILIDGGMILRPNM</sequence>
<gene>
    <name evidence="1" type="ORF">F0460_04625</name>
</gene>
<name>A0A5M6CL27_9FLAO</name>
<evidence type="ECO:0000313" key="2">
    <source>
        <dbReference type="Proteomes" id="UP000325141"/>
    </source>
</evidence>
<dbReference type="Pfam" id="PF13561">
    <property type="entry name" value="adh_short_C2"/>
    <property type="match status" value="1"/>
</dbReference>
<accession>A0A5M6CL27</accession>
<dbReference type="RefSeq" id="WP_150010752.1">
    <property type="nucleotide sequence ID" value="NZ_VWSG01000003.1"/>
</dbReference>
<comment type="caution">
    <text evidence="1">The sequence shown here is derived from an EMBL/GenBank/DDBJ whole genome shotgun (WGS) entry which is preliminary data.</text>
</comment>
<evidence type="ECO:0000313" key="1">
    <source>
        <dbReference type="EMBL" id="KAA5535726.1"/>
    </source>
</evidence>
<dbReference type="InterPro" id="IPR036291">
    <property type="entry name" value="NAD(P)-bd_dom_sf"/>
</dbReference>
<dbReference type="Gene3D" id="3.40.50.720">
    <property type="entry name" value="NAD(P)-binding Rossmann-like Domain"/>
    <property type="match status" value="1"/>
</dbReference>
<proteinExistence type="predicted"/>
<dbReference type="SUPFAM" id="SSF51735">
    <property type="entry name" value="NAD(P)-binding Rossmann-fold domains"/>
    <property type="match status" value="1"/>
</dbReference>
<dbReference type="Proteomes" id="UP000325141">
    <property type="component" value="Unassembled WGS sequence"/>
</dbReference>
<keyword evidence="2" id="KW-1185">Reference proteome</keyword>
<dbReference type="AlphaFoldDB" id="A0A5M6CL27"/>